<comment type="caution">
    <text evidence="1">The sequence shown here is derived from an EMBL/GenBank/DDBJ whole genome shotgun (WGS) entry which is preliminary data.</text>
</comment>
<reference evidence="1" key="1">
    <citation type="submission" date="2020-08" db="EMBL/GenBank/DDBJ databases">
        <title>Genome public.</title>
        <authorList>
            <person name="Liu C."/>
            <person name="Sun Q."/>
        </authorList>
    </citation>
    <scope>NUCLEOTIDE SEQUENCE</scope>
    <source>
        <strain evidence="1">NSJ-32</strain>
    </source>
</reference>
<evidence type="ECO:0000313" key="2">
    <source>
        <dbReference type="Proteomes" id="UP000657006"/>
    </source>
</evidence>
<evidence type="ECO:0000313" key="1">
    <source>
        <dbReference type="EMBL" id="MBC8542262.1"/>
    </source>
</evidence>
<keyword evidence="2" id="KW-1185">Reference proteome</keyword>
<organism evidence="1 2">
    <name type="scientific">Bianquea renquensis</name>
    <dbReference type="NCBI Taxonomy" id="2763661"/>
    <lineage>
        <taxon>Bacteria</taxon>
        <taxon>Bacillati</taxon>
        <taxon>Bacillota</taxon>
        <taxon>Clostridia</taxon>
        <taxon>Eubacteriales</taxon>
        <taxon>Bianqueaceae</taxon>
        <taxon>Bianquea</taxon>
    </lineage>
</organism>
<gene>
    <name evidence="1" type="ORF">H8730_01675</name>
</gene>
<name>A0A926DR39_9FIRM</name>
<accession>A0A926DR39</accession>
<dbReference type="AlphaFoldDB" id="A0A926DR39"/>
<dbReference type="Proteomes" id="UP000657006">
    <property type="component" value="Unassembled WGS sequence"/>
</dbReference>
<proteinExistence type="predicted"/>
<protein>
    <submittedName>
        <fullName evidence="1">Uncharacterized protein</fullName>
    </submittedName>
</protein>
<dbReference type="EMBL" id="JACRSQ010000002">
    <property type="protein sequence ID" value="MBC8542262.1"/>
    <property type="molecule type" value="Genomic_DNA"/>
</dbReference>
<sequence>MEPKVMPPHSMSVTEDGGQVVVEWLQDLMQETDQYCGLYEMYVYGGSYKKNPLQQRMMEKNWMDKIYQAKLLRHLEKDACHSEAEEKLGINIQKSNKFITFSCEKEVVELEILLYNEIENLSIMKAVCCGMAGEARSIALDLISSQQQIIARTTAFLLPK</sequence>
<dbReference type="RefSeq" id="WP_177719108.1">
    <property type="nucleotide sequence ID" value="NZ_JACRSQ010000002.1"/>
</dbReference>